<protein>
    <submittedName>
        <fullName evidence="1">Uncharacterized protein</fullName>
    </submittedName>
</protein>
<evidence type="ECO:0000313" key="1">
    <source>
        <dbReference type="EMBL" id="RHZ47954.1"/>
    </source>
</evidence>
<sequence length="217" mass="26070">MKLMHVNVNLGPKASQFDLMKDHYDYECSRPQIDYGYSRPRTEFGCARVIQRLWRNFREREPSDARLAWNSLSNDNTPDDKKFLGLTRLYLYAKSFWGPEIVKNSQTQKQFNQWHTKWIELYKQCNSNIPLDIYARKYEEYYILYSWTGCKKDQLEREPSDARLAWNSLSNDNTPDDKKFLGLTRLYLYAKSFWGPEIGILGEKVEIVFHRRRNYFT</sequence>
<evidence type="ECO:0000313" key="2">
    <source>
        <dbReference type="Proteomes" id="UP000266861"/>
    </source>
</evidence>
<proteinExistence type="predicted"/>
<comment type="caution">
    <text evidence="1">The sequence shown here is derived from an EMBL/GenBank/DDBJ whole genome shotgun (WGS) entry which is preliminary data.</text>
</comment>
<dbReference type="EMBL" id="PQFF01000479">
    <property type="protein sequence ID" value="RHZ47954.1"/>
    <property type="molecule type" value="Genomic_DNA"/>
</dbReference>
<gene>
    <name evidence="1" type="ORF">Glove_564g73</name>
</gene>
<name>A0A397GDM3_9GLOM</name>
<reference evidence="1 2" key="1">
    <citation type="submission" date="2018-08" db="EMBL/GenBank/DDBJ databases">
        <title>Genome and evolution of the arbuscular mycorrhizal fungus Diversispora epigaea (formerly Glomus versiforme) and its bacterial endosymbionts.</title>
        <authorList>
            <person name="Sun X."/>
            <person name="Fei Z."/>
            <person name="Harrison M."/>
        </authorList>
    </citation>
    <scope>NUCLEOTIDE SEQUENCE [LARGE SCALE GENOMIC DNA]</scope>
    <source>
        <strain evidence="1 2">IT104</strain>
    </source>
</reference>
<keyword evidence="2" id="KW-1185">Reference proteome</keyword>
<dbReference type="Proteomes" id="UP000266861">
    <property type="component" value="Unassembled WGS sequence"/>
</dbReference>
<dbReference type="AlphaFoldDB" id="A0A397GDM3"/>
<organism evidence="1 2">
    <name type="scientific">Diversispora epigaea</name>
    <dbReference type="NCBI Taxonomy" id="1348612"/>
    <lineage>
        <taxon>Eukaryota</taxon>
        <taxon>Fungi</taxon>
        <taxon>Fungi incertae sedis</taxon>
        <taxon>Mucoromycota</taxon>
        <taxon>Glomeromycotina</taxon>
        <taxon>Glomeromycetes</taxon>
        <taxon>Diversisporales</taxon>
        <taxon>Diversisporaceae</taxon>
        <taxon>Diversispora</taxon>
    </lineage>
</organism>
<accession>A0A397GDM3</accession>